<evidence type="ECO:0000259" key="2">
    <source>
        <dbReference type="PROSITE" id="PS50011"/>
    </source>
</evidence>
<dbReference type="Gene3D" id="1.10.510.10">
    <property type="entry name" value="Transferase(Phosphotransferase) domain 1"/>
    <property type="match status" value="1"/>
</dbReference>
<dbReference type="PROSITE" id="PS50011">
    <property type="entry name" value="PROTEIN_KINASE_DOM"/>
    <property type="match status" value="1"/>
</dbReference>
<keyword evidence="4" id="KW-1185">Reference proteome</keyword>
<protein>
    <recommendedName>
        <fullName evidence="2">Protein kinase domain-containing protein</fullName>
    </recommendedName>
</protein>
<proteinExistence type="predicted"/>
<dbReference type="Pfam" id="PF00069">
    <property type="entry name" value="Pkinase"/>
    <property type="match status" value="1"/>
</dbReference>
<dbReference type="Proteomes" id="UP000218209">
    <property type="component" value="Unassembled WGS sequence"/>
</dbReference>
<sequence length="472" mass="49446">MDGHSPSSTTASYASADRTPGSGLGLDGRPLCQAVTLPDCLHTHCMELPNGATVIPLGVGRKATVHPATSFGTAVAAKIIFDAVTDGSPEADEARAAHQNEVAHLRAFRHTNIVEYVHDAHLPEKGIFVLLTRRYVGRTVADLIRRLDDADAALCAEALVDIALQLAAALMYLHEFGFVHNNITPANMVLSAAPVPDGRDSFTLPPDTELKVIDFGACAQYGTRAEMAMPANGTIDAAGRATPSPTDRDLHGMGEVLHGLLFGRYDDADRGSPADGATARRRFPAWRAASRAARRTRLASTIPDVVALANSLMATDPTVARPSALVTHTTLALARARATTAAAAVEPSPPSLRHRHQRAAEFMADGLRALVPARRSPTPSVGGGSSSRGSSATYSWPAVPPWVELAPLTTTAAWVTLHAVRAAAVAGRPSSGVAATAGRGAAAAATREAQQPIMLTTVEALAGAIRNRVMWL</sequence>
<organism evidence="3 4">
    <name type="scientific">Porphyra umbilicalis</name>
    <name type="common">Purple laver</name>
    <name type="synonym">Red alga</name>
    <dbReference type="NCBI Taxonomy" id="2786"/>
    <lineage>
        <taxon>Eukaryota</taxon>
        <taxon>Rhodophyta</taxon>
        <taxon>Bangiophyceae</taxon>
        <taxon>Bangiales</taxon>
        <taxon>Bangiaceae</taxon>
        <taxon>Porphyra</taxon>
    </lineage>
</organism>
<evidence type="ECO:0000313" key="3">
    <source>
        <dbReference type="EMBL" id="OSX71061.1"/>
    </source>
</evidence>
<dbReference type="InterPro" id="IPR000719">
    <property type="entry name" value="Prot_kinase_dom"/>
</dbReference>
<dbReference type="EMBL" id="KV919174">
    <property type="protein sequence ID" value="OSX71061.1"/>
    <property type="molecule type" value="Genomic_DNA"/>
</dbReference>
<dbReference type="OrthoDB" id="40902at2759"/>
<name>A0A1X6NR18_PORUM</name>
<dbReference type="Gene3D" id="3.30.200.20">
    <property type="entry name" value="Phosphorylase Kinase, domain 1"/>
    <property type="match status" value="1"/>
</dbReference>
<evidence type="ECO:0000256" key="1">
    <source>
        <dbReference type="SAM" id="MobiDB-lite"/>
    </source>
</evidence>
<evidence type="ECO:0000313" key="4">
    <source>
        <dbReference type="Proteomes" id="UP000218209"/>
    </source>
</evidence>
<dbReference type="SMART" id="SM00220">
    <property type="entry name" value="S_TKc"/>
    <property type="match status" value="1"/>
</dbReference>
<feature type="domain" description="Protein kinase" evidence="2">
    <location>
        <begin position="51"/>
        <end position="331"/>
    </location>
</feature>
<reference evidence="3 4" key="1">
    <citation type="submission" date="2017-03" db="EMBL/GenBank/DDBJ databases">
        <title>WGS assembly of Porphyra umbilicalis.</title>
        <authorList>
            <person name="Brawley S.H."/>
            <person name="Blouin N.A."/>
            <person name="Ficko-Blean E."/>
            <person name="Wheeler G.L."/>
            <person name="Lohr M."/>
            <person name="Goodson H.V."/>
            <person name="Jenkins J.W."/>
            <person name="Blaby-Haas C.E."/>
            <person name="Helliwell K.E."/>
            <person name="Chan C."/>
            <person name="Marriage T."/>
            <person name="Bhattacharya D."/>
            <person name="Klein A.S."/>
            <person name="Badis Y."/>
            <person name="Brodie J."/>
            <person name="Cao Y."/>
            <person name="Collen J."/>
            <person name="Dittami S.M."/>
            <person name="Gachon C.M."/>
            <person name="Green B.R."/>
            <person name="Karpowicz S."/>
            <person name="Kim J.W."/>
            <person name="Kudahl U."/>
            <person name="Lin S."/>
            <person name="Michel G."/>
            <person name="Mittag M."/>
            <person name="Olson B.J."/>
            <person name="Pangilinan J."/>
            <person name="Peng Y."/>
            <person name="Qiu H."/>
            <person name="Shu S."/>
            <person name="Singer J.T."/>
            <person name="Smith A.G."/>
            <person name="Sprecher B.N."/>
            <person name="Wagner V."/>
            <person name="Wang W."/>
            <person name="Wang Z.-Y."/>
            <person name="Yan J."/>
            <person name="Yarish C."/>
            <person name="Zoeuner-Riek S."/>
            <person name="Zhuang Y."/>
            <person name="Zou Y."/>
            <person name="Lindquist E.A."/>
            <person name="Grimwood J."/>
            <person name="Barry K."/>
            <person name="Rokhsar D.S."/>
            <person name="Schmutz J."/>
            <person name="Stiller J.W."/>
            <person name="Grossman A.R."/>
            <person name="Prochnik S.E."/>
        </authorList>
    </citation>
    <scope>NUCLEOTIDE SEQUENCE [LARGE SCALE GENOMIC DNA]</scope>
    <source>
        <strain evidence="3">4086291</strain>
    </source>
</reference>
<dbReference type="PANTHER" id="PTHR44329:SF261">
    <property type="entry name" value="ZINC FINGER CONTAINING PROTEIN KINASE-RELATED"/>
    <property type="match status" value="1"/>
</dbReference>
<gene>
    <name evidence="3" type="ORF">BU14_0608s0006</name>
</gene>
<dbReference type="AlphaFoldDB" id="A0A1X6NR18"/>
<dbReference type="InterPro" id="IPR011009">
    <property type="entry name" value="Kinase-like_dom_sf"/>
</dbReference>
<dbReference type="InterPro" id="IPR051681">
    <property type="entry name" value="Ser/Thr_Kinases-Pseudokinases"/>
</dbReference>
<dbReference type="GO" id="GO:0004674">
    <property type="term" value="F:protein serine/threonine kinase activity"/>
    <property type="evidence" value="ECO:0007669"/>
    <property type="project" value="TreeGrafter"/>
</dbReference>
<feature type="compositionally biased region" description="Low complexity" evidence="1">
    <location>
        <begin position="1"/>
        <end position="19"/>
    </location>
</feature>
<dbReference type="PANTHER" id="PTHR44329">
    <property type="entry name" value="SERINE/THREONINE-PROTEIN KINASE TNNI3K-RELATED"/>
    <property type="match status" value="1"/>
</dbReference>
<dbReference type="SUPFAM" id="SSF56112">
    <property type="entry name" value="Protein kinase-like (PK-like)"/>
    <property type="match status" value="1"/>
</dbReference>
<feature type="region of interest" description="Disordered" evidence="1">
    <location>
        <begin position="1"/>
        <end position="22"/>
    </location>
</feature>
<dbReference type="GO" id="GO:0005524">
    <property type="term" value="F:ATP binding"/>
    <property type="evidence" value="ECO:0007669"/>
    <property type="project" value="InterPro"/>
</dbReference>
<accession>A0A1X6NR18</accession>